<dbReference type="NCBIfam" id="NF003814">
    <property type="entry name" value="PRK05406.1-3"/>
    <property type="match status" value="1"/>
</dbReference>
<dbReference type="InterPro" id="IPR011330">
    <property type="entry name" value="Glyco_hydro/deAcase_b/a-brl"/>
</dbReference>
<dbReference type="KEGG" id="pbr:PB2503_04707"/>
<dbReference type="PANTHER" id="PTHR30292">
    <property type="entry name" value="UNCHARACTERIZED PROTEIN YBGL-RELATED"/>
    <property type="match status" value="1"/>
</dbReference>
<dbReference type="PANTHER" id="PTHR30292:SF0">
    <property type="entry name" value="5-OXOPROLINASE SUBUNIT A"/>
    <property type="match status" value="1"/>
</dbReference>
<evidence type="ECO:0008006" key="3">
    <source>
        <dbReference type="Google" id="ProtNLM"/>
    </source>
</evidence>
<dbReference type="STRING" id="314260.PB2503_04707"/>
<reference evidence="2" key="1">
    <citation type="submission" date="2010-08" db="EMBL/GenBank/DDBJ databases">
        <title>Genome sequence of Parvularcula bermudensis HTCC2503.</title>
        <authorList>
            <person name="Kang D.-M."/>
            <person name="Oh H.-M."/>
            <person name="Cho J.-C."/>
        </authorList>
    </citation>
    <scope>NUCLEOTIDE SEQUENCE [LARGE SCALE GENOMIC DNA]</scope>
    <source>
        <strain evidence="2">ATCC BAA-594 / HTCC2503 / KCTC 12087</strain>
    </source>
</reference>
<gene>
    <name evidence="1" type="ordered locus">PB2503_04707</name>
</gene>
<protein>
    <recommendedName>
        <fullName evidence="3">LamB/YcsF family protein</fullName>
    </recommendedName>
</protein>
<dbReference type="CDD" id="cd10801">
    <property type="entry name" value="LamB_YcsF_like_1"/>
    <property type="match status" value="1"/>
</dbReference>
<sequence>MICWMRPTIDLNADVGEGMGDDRALIPLVSSVNIACGGHAGTPETMRRAVDLADRSGVGIGAHPAYPDREGFGRRSMDLSPTALREALISQIEALVDVTTREAVGHVKPHGALYNDAHKDKALAALMVDVLRMTLPSARLVGPPGGELEAAAMAVGLVFTAEGFVDRAYAEDGSLIPRSEEGAVLVSEADRLRQAISLGLRHEVETLSGETIGLRVQTLCLHGDSDGAVASARAVRAALLAAGLDIERPGLC</sequence>
<dbReference type="InterPro" id="IPR005501">
    <property type="entry name" value="LamB/YcsF/PxpA-like"/>
</dbReference>
<dbReference type="AlphaFoldDB" id="E0TF98"/>
<dbReference type="EMBL" id="CP002156">
    <property type="protein sequence ID" value="ADM09016.1"/>
    <property type="molecule type" value="Genomic_DNA"/>
</dbReference>
<organism evidence="1 2">
    <name type="scientific">Parvularcula bermudensis (strain ATCC BAA-594 / HTCC2503 / KCTC 12087)</name>
    <dbReference type="NCBI Taxonomy" id="314260"/>
    <lineage>
        <taxon>Bacteria</taxon>
        <taxon>Pseudomonadati</taxon>
        <taxon>Pseudomonadota</taxon>
        <taxon>Alphaproteobacteria</taxon>
        <taxon>Parvularculales</taxon>
        <taxon>Parvularculaceae</taxon>
        <taxon>Parvularcula</taxon>
    </lineage>
</organism>
<dbReference type="SUPFAM" id="SSF88713">
    <property type="entry name" value="Glycoside hydrolase/deacetylase"/>
    <property type="match status" value="1"/>
</dbReference>
<dbReference type="HOGENOM" id="CLU_069535_0_0_5"/>
<reference evidence="1 2" key="2">
    <citation type="journal article" date="2011" name="J. Bacteriol.">
        <title>Complete genome sequence of strain HTCC2503T of Parvularcula bermudensis, the type species of the order "Parvularculales" in the class Alphaproteobacteria.</title>
        <authorList>
            <person name="Oh H.M."/>
            <person name="Kang I."/>
            <person name="Vergin K.L."/>
            <person name="Kang D."/>
            <person name="Rhee K.H."/>
            <person name="Giovannoni S.J."/>
            <person name="Cho J.C."/>
        </authorList>
    </citation>
    <scope>NUCLEOTIDE SEQUENCE [LARGE SCALE GENOMIC DNA]</scope>
    <source>
        <strain evidence="2">ATCC BAA-594 / HTCC2503 / KCTC 12087</strain>
    </source>
</reference>
<dbReference type="Gene3D" id="3.20.20.370">
    <property type="entry name" value="Glycoside hydrolase/deacetylase"/>
    <property type="match status" value="1"/>
</dbReference>
<name>E0TF98_PARBH</name>
<dbReference type="Proteomes" id="UP000001302">
    <property type="component" value="Chromosome"/>
</dbReference>
<evidence type="ECO:0000313" key="1">
    <source>
        <dbReference type="EMBL" id="ADM09016.1"/>
    </source>
</evidence>
<dbReference type="Pfam" id="PF03746">
    <property type="entry name" value="LamB_YcsF"/>
    <property type="match status" value="1"/>
</dbReference>
<accession>E0TF98</accession>
<proteinExistence type="predicted"/>
<evidence type="ECO:0000313" key="2">
    <source>
        <dbReference type="Proteomes" id="UP000001302"/>
    </source>
</evidence>
<dbReference type="eggNOG" id="COG1540">
    <property type="taxonomic scope" value="Bacteria"/>
</dbReference>
<keyword evidence="2" id="KW-1185">Reference proteome</keyword>
<dbReference type="GO" id="GO:0005975">
    <property type="term" value="P:carbohydrate metabolic process"/>
    <property type="evidence" value="ECO:0007669"/>
    <property type="project" value="InterPro"/>
</dbReference>